<dbReference type="InterPro" id="IPR029063">
    <property type="entry name" value="SAM-dependent_MTases_sf"/>
</dbReference>
<dbReference type="RefSeq" id="WP_245652108.1">
    <property type="nucleotide sequence ID" value="NZ_MCRI01000016.1"/>
</dbReference>
<dbReference type="PATRIC" id="fig|291169.3.peg.1671"/>
<dbReference type="PANTHER" id="PTHR11579:SF18">
    <property type="entry name" value="PROTEIN-L-ISOASPARTATE O-METHYLTRANSFERASE"/>
    <property type="match status" value="1"/>
</dbReference>
<dbReference type="GO" id="GO:0005737">
    <property type="term" value="C:cytoplasm"/>
    <property type="evidence" value="ECO:0007669"/>
    <property type="project" value="TreeGrafter"/>
</dbReference>
<dbReference type="GO" id="GO:0032259">
    <property type="term" value="P:methylation"/>
    <property type="evidence" value="ECO:0007669"/>
    <property type="project" value="UniProtKB-KW"/>
</dbReference>
<proteinExistence type="inferred from homology"/>
<dbReference type="Gene3D" id="3.40.50.150">
    <property type="entry name" value="Vaccinia Virus protein VP39"/>
    <property type="match status" value="1"/>
</dbReference>
<sequence>MTSTMNPAHANMVWQQVRPNEVSNPQVLEALQQIDRAQFVSDDYKELAYSDTRLPIGCGQFMWTPLEEGRILQFLQLKPTDSVLEIGTGSGFFTALIAQLSSNVISIEYFDELSKLASSRLESAGINNVTLHCGDASHRWNLADRIDVIVVTASCQQVPEDYLHALKVDGHLVAITGQPPAMQVQRITRSGEWQWQTENLFETVVAPLVHAETKTEFTF</sequence>
<evidence type="ECO:0000313" key="4">
    <source>
        <dbReference type="EMBL" id="ODN66598.1"/>
    </source>
</evidence>
<dbReference type="Pfam" id="PF01135">
    <property type="entry name" value="PCMT"/>
    <property type="match status" value="1"/>
</dbReference>
<name>A0A1E3GRB9_9GAMM</name>
<accession>A0A1E3GRB9</accession>
<keyword evidence="4" id="KW-0489">Methyltransferase</keyword>
<keyword evidence="4" id="KW-0808">Transferase</keyword>
<dbReference type="CDD" id="cd02440">
    <property type="entry name" value="AdoMet_MTases"/>
    <property type="match status" value="1"/>
</dbReference>
<dbReference type="GO" id="GO:0004719">
    <property type="term" value="F:protein-L-isoaspartate (D-aspartate) O-methyltransferase activity"/>
    <property type="evidence" value="ECO:0007669"/>
    <property type="project" value="InterPro"/>
</dbReference>
<dbReference type="STRING" id="291169.A9E74_01661"/>
<evidence type="ECO:0000313" key="5">
    <source>
        <dbReference type="Proteomes" id="UP000094379"/>
    </source>
</evidence>
<comment type="caution">
    <text evidence="4">The sequence shown here is derived from an EMBL/GenBank/DDBJ whole genome shotgun (WGS) entry which is preliminary data.</text>
</comment>
<dbReference type="SUPFAM" id="SSF53335">
    <property type="entry name" value="S-adenosyl-L-methionine-dependent methyltransferases"/>
    <property type="match status" value="1"/>
</dbReference>
<comment type="similarity">
    <text evidence="1">Belongs to the methyltransferase superfamily. L-isoaspartyl/D-aspartyl protein methyltransferase family.</text>
</comment>
<keyword evidence="5" id="KW-1185">Reference proteome</keyword>
<protein>
    <recommendedName>
        <fullName evidence="2">Protein-L-isoaspartate O-methyltransferase</fullName>
    </recommendedName>
    <alternativeName>
        <fullName evidence="3">Protein L-isoaspartyl methyltransferase</fullName>
    </alternativeName>
</protein>
<gene>
    <name evidence="4" type="primary">pcm_1</name>
    <name evidence="4" type="ORF">A9E74_01661</name>
</gene>
<evidence type="ECO:0000256" key="2">
    <source>
        <dbReference type="ARBA" id="ARBA00013346"/>
    </source>
</evidence>
<dbReference type="PANTHER" id="PTHR11579">
    <property type="entry name" value="PROTEIN-L-ISOASPARTATE O-METHYLTRANSFERASE"/>
    <property type="match status" value="1"/>
</dbReference>
<dbReference type="AlphaFoldDB" id="A0A1E3GRB9"/>
<dbReference type="EMBL" id="MCRI01000016">
    <property type="protein sequence ID" value="ODN66598.1"/>
    <property type="molecule type" value="Genomic_DNA"/>
</dbReference>
<evidence type="ECO:0000256" key="3">
    <source>
        <dbReference type="ARBA" id="ARBA00030757"/>
    </source>
</evidence>
<reference evidence="4 5" key="1">
    <citation type="submission" date="2016-07" db="EMBL/GenBank/DDBJ databases">
        <title>Draft Genome Sequence of Methylophaga muralis Bur 1.</title>
        <authorList>
            <person name="Vasilenko O.V."/>
            <person name="Doronina N.V."/>
            <person name="Shmareva M.N."/>
            <person name="Tarlachkov S.V."/>
            <person name="Mustakhimov I."/>
            <person name="Trotsenko Y.A."/>
        </authorList>
    </citation>
    <scope>NUCLEOTIDE SEQUENCE [LARGE SCALE GENOMIC DNA]</scope>
    <source>
        <strain evidence="4 5">Bur 1</strain>
    </source>
</reference>
<dbReference type="Proteomes" id="UP000094379">
    <property type="component" value="Unassembled WGS sequence"/>
</dbReference>
<dbReference type="InterPro" id="IPR000682">
    <property type="entry name" value="PCMT"/>
</dbReference>
<organism evidence="4 5">
    <name type="scientific">Methylophaga muralis</name>
    <dbReference type="NCBI Taxonomy" id="291169"/>
    <lineage>
        <taxon>Bacteria</taxon>
        <taxon>Pseudomonadati</taxon>
        <taxon>Pseudomonadota</taxon>
        <taxon>Gammaproteobacteria</taxon>
        <taxon>Thiotrichales</taxon>
        <taxon>Piscirickettsiaceae</taxon>
        <taxon>Methylophaga</taxon>
    </lineage>
</organism>
<evidence type="ECO:0000256" key="1">
    <source>
        <dbReference type="ARBA" id="ARBA00005369"/>
    </source>
</evidence>